<dbReference type="Proteomes" id="UP000774326">
    <property type="component" value="Unassembled WGS sequence"/>
</dbReference>
<evidence type="ECO:0000313" key="2">
    <source>
        <dbReference type="EMBL" id="KAH3684775.1"/>
    </source>
</evidence>
<dbReference type="InterPro" id="IPR025660">
    <property type="entry name" value="Pept_his_AS"/>
</dbReference>
<evidence type="ECO:0000259" key="1">
    <source>
        <dbReference type="Pfam" id="PF00561"/>
    </source>
</evidence>
<evidence type="ECO:0000313" key="3">
    <source>
        <dbReference type="Proteomes" id="UP000774326"/>
    </source>
</evidence>
<dbReference type="OrthoDB" id="7457040at2759"/>
<dbReference type="InterPro" id="IPR000073">
    <property type="entry name" value="AB_hydrolase_1"/>
</dbReference>
<name>A0A9P8Q8A1_WICPI</name>
<gene>
    <name evidence="2" type="ORF">WICPIJ_004239</name>
</gene>
<proteinExistence type="predicted"/>
<dbReference type="PANTHER" id="PTHR42886:SF23">
    <property type="entry name" value="1-ACYLGLYCEROL-3-PHOSPHATE O-ACYLTRANSFERASE ICT1-RELATED"/>
    <property type="match status" value="1"/>
</dbReference>
<dbReference type="GO" id="GO:0055088">
    <property type="term" value="P:lipid homeostasis"/>
    <property type="evidence" value="ECO:0007669"/>
    <property type="project" value="TreeGrafter"/>
</dbReference>
<reference evidence="2" key="1">
    <citation type="journal article" date="2021" name="Open Biol.">
        <title>Shared evolutionary footprints suggest mitochondrial oxidative damage underlies multiple complex I losses in fungi.</title>
        <authorList>
            <person name="Schikora-Tamarit M.A."/>
            <person name="Marcet-Houben M."/>
            <person name="Nosek J."/>
            <person name="Gabaldon T."/>
        </authorList>
    </citation>
    <scope>NUCLEOTIDE SEQUENCE</scope>
    <source>
        <strain evidence="2">CBS2887</strain>
    </source>
</reference>
<dbReference type="PANTHER" id="PTHR42886">
    <property type="entry name" value="RE40534P-RELATED"/>
    <property type="match status" value="1"/>
</dbReference>
<dbReference type="Gene3D" id="3.40.50.1820">
    <property type="entry name" value="alpha/beta hydrolase"/>
    <property type="match status" value="2"/>
</dbReference>
<dbReference type="InterPro" id="IPR029058">
    <property type="entry name" value="AB_hydrolase_fold"/>
</dbReference>
<accession>A0A9P8Q8A1</accession>
<sequence>MTSTTASTSTPPDFEVRNDYKKNYTFRESFKHWWNRSNLEQSENEVLSLLPFYPNGDSKRTAQTIDVPIDTDKNFIHEFNVKNIQIRDKSEDQQDHIVLIHGYGAALGFFYKNFEALTEKPGTNLHALDLLGYGLSSRPNLPHFNGNSMNDVVTVENFFVESVESWRKKKNIDKFYLIGHSLGGYLSSLYALKYPEHVRKLVLISPVGVETSVYDLSSTGNDQGSERLEGPDIEREVGAHYKDTDSVAEPSLKKSSSLHVPDANGYVSRIPNLPSYLKFVWDRNLSPFSLVRFMGPWGPSITSRWSFNRFGKTEGFENTMKLHIYSYNTFVARGSGEYALTRLLAPGALARYPLLSRLPKNLKVDTLWLYGDNDWMSKEAGLTIVEQINKENSTIVGGVTADYEIISSAGHHIYLDNPIDFKNSVYKFFDW</sequence>
<dbReference type="GO" id="GO:0042171">
    <property type="term" value="F:lysophosphatidic acid acyltransferase activity"/>
    <property type="evidence" value="ECO:0007669"/>
    <property type="project" value="TreeGrafter"/>
</dbReference>
<dbReference type="GO" id="GO:0006654">
    <property type="term" value="P:phosphatidic acid biosynthetic process"/>
    <property type="evidence" value="ECO:0007669"/>
    <property type="project" value="TreeGrafter"/>
</dbReference>
<dbReference type="EMBL" id="JAEUBG010002324">
    <property type="protein sequence ID" value="KAH3684775.1"/>
    <property type="molecule type" value="Genomic_DNA"/>
</dbReference>
<dbReference type="AlphaFoldDB" id="A0A9P8Q8A1"/>
<keyword evidence="3" id="KW-1185">Reference proteome</keyword>
<reference evidence="2" key="2">
    <citation type="submission" date="2021-01" db="EMBL/GenBank/DDBJ databases">
        <authorList>
            <person name="Schikora-Tamarit M.A."/>
        </authorList>
    </citation>
    <scope>NUCLEOTIDE SEQUENCE</scope>
    <source>
        <strain evidence="2">CBS2887</strain>
    </source>
</reference>
<dbReference type="GO" id="GO:0005743">
    <property type="term" value="C:mitochondrial inner membrane"/>
    <property type="evidence" value="ECO:0007669"/>
    <property type="project" value="TreeGrafter"/>
</dbReference>
<protein>
    <recommendedName>
        <fullName evidence="1">AB hydrolase-1 domain-containing protein</fullName>
    </recommendedName>
</protein>
<feature type="domain" description="AB hydrolase-1" evidence="1">
    <location>
        <begin position="96"/>
        <end position="418"/>
    </location>
</feature>
<organism evidence="2 3">
    <name type="scientific">Wickerhamomyces pijperi</name>
    <name type="common">Yeast</name>
    <name type="synonym">Pichia pijperi</name>
    <dbReference type="NCBI Taxonomy" id="599730"/>
    <lineage>
        <taxon>Eukaryota</taxon>
        <taxon>Fungi</taxon>
        <taxon>Dikarya</taxon>
        <taxon>Ascomycota</taxon>
        <taxon>Saccharomycotina</taxon>
        <taxon>Saccharomycetes</taxon>
        <taxon>Phaffomycetales</taxon>
        <taxon>Wickerhamomycetaceae</taxon>
        <taxon>Wickerhamomyces</taxon>
    </lineage>
</organism>
<dbReference type="GO" id="GO:0035965">
    <property type="term" value="P:cardiolipin acyl-chain remodeling"/>
    <property type="evidence" value="ECO:0007669"/>
    <property type="project" value="TreeGrafter"/>
</dbReference>
<dbReference type="SUPFAM" id="SSF53474">
    <property type="entry name" value="alpha/beta-Hydrolases"/>
    <property type="match status" value="1"/>
</dbReference>
<dbReference type="PROSITE" id="PS00639">
    <property type="entry name" value="THIOL_PROTEASE_HIS"/>
    <property type="match status" value="1"/>
</dbReference>
<dbReference type="GO" id="GO:0004623">
    <property type="term" value="F:phospholipase A2 activity"/>
    <property type="evidence" value="ECO:0007669"/>
    <property type="project" value="TreeGrafter"/>
</dbReference>
<dbReference type="Pfam" id="PF00561">
    <property type="entry name" value="Abhydrolase_1"/>
    <property type="match status" value="1"/>
</dbReference>
<comment type="caution">
    <text evidence="2">The sequence shown here is derived from an EMBL/GenBank/DDBJ whole genome shotgun (WGS) entry which is preliminary data.</text>
</comment>